<dbReference type="InterPro" id="IPR013783">
    <property type="entry name" value="Ig-like_fold"/>
</dbReference>
<keyword evidence="10" id="KW-1185">Reference proteome</keyword>
<reference evidence="9 10" key="1">
    <citation type="submission" date="2019-02" db="EMBL/GenBank/DDBJ databases">
        <title>Bacterial novel species Emticicia sp. 17J42-9 isolated from soil.</title>
        <authorList>
            <person name="Jung H.-Y."/>
        </authorList>
    </citation>
    <scope>NUCLEOTIDE SEQUENCE [LARGE SCALE GENOMIC DNA]</scope>
    <source>
        <strain evidence="9 10">17J42-9</strain>
    </source>
</reference>
<dbReference type="InterPro" id="IPR036179">
    <property type="entry name" value="Ig-like_dom_sf"/>
</dbReference>
<organism evidence="9 10">
    <name type="scientific">Emticicia agri</name>
    <dbReference type="NCBI Taxonomy" id="2492393"/>
    <lineage>
        <taxon>Bacteria</taxon>
        <taxon>Pseudomonadati</taxon>
        <taxon>Bacteroidota</taxon>
        <taxon>Cytophagia</taxon>
        <taxon>Cytophagales</taxon>
        <taxon>Leadbetterellaceae</taxon>
        <taxon>Emticicia</taxon>
    </lineage>
</organism>
<evidence type="ECO:0000256" key="1">
    <source>
        <dbReference type="ARBA" id="ARBA00011073"/>
    </source>
</evidence>
<comment type="caution">
    <text evidence="9">The sequence shown here is derived from an EMBL/GenBank/DDBJ whole genome shotgun (WGS) entry which is preliminary data.</text>
</comment>
<feature type="domain" description="Ig-like" evidence="8">
    <location>
        <begin position="835"/>
        <end position="908"/>
    </location>
</feature>
<dbReference type="InterPro" id="IPR055015">
    <property type="entry name" value="GCX_COOH"/>
</dbReference>
<evidence type="ECO:0000313" key="10">
    <source>
        <dbReference type="Proteomes" id="UP000293162"/>
    </source>
</evidence>
<dbReference type="Pfam" id="PF00082">
    <property type="entry name" value="Peptidase_S8"/>
    <property type="match status" value="1"/>
</dbReference>
<feature type="active site" description="Charge relay system" evidence="5">
    <location>
        <position position="163"/>
    </location>
</feature>
<dbReference type="EMBL" id="SEWF01000021">
    <property type="protein sequence ID" value="RYU94852.1"/>
    <property type="molecule type" value="Genomic_DNA"/>
</dbReference>
<dbReference type="InterPro" id="IPR050131">
    <property type="entry name" value="Peptidase_S8_subtilisin-like"/>
</dbReference>
<feature type="chain" id="PRO_5020510475" evidence="6">
    <location>
        <begin position="23"/>
        <end position="1097"/>
    </location>
</feature>
<sequence>MRTQLLLFSSVLLILSGNLLYAQTVHKDYIDGEVYIKLKEFPKITQILPNGAVNTALELPFLSKAAFISNTIAAQRSFYFSNSAELQRIYRVKIGKPKLVNQFIKEISKDNSVEYVEPVPYHQIISIPNDASVGNQFYLNKIKAYEAWDISQGGIDIVVAVIDNAIQTNHADLAGNMLAGRDISDNDNDPSPPDSTFFHGTHVAGLVGAVTNNNIGIASVGFNRVKILPIKATPNNGSPDGIYHGFEAISWAVAHGANIINLSWGGSAYSMTDQAVIDEAYNAGVLIVAAAGNNGQNSSYYPASYNRVISVGSVTVNDEKSYFSNYGSSVDLVAPGSGIYSTMPGNKYDYHSGTSMATPIASSVFAYMWSVKPDLTLLQLENLIKSTCDNIDGLNPGYAGMLGSGRINVLKTISCMEGHIEPVITPSVTTVLCPGGSVMLTCNTIDGVTYQWKKNGANVGTNQTTFTASETGQYTVVVSKNTCTIAASSVRVSVIPSSFTITVGLTTACVGDSILLTGPNLPGVTYQWKKDGSNVGSNARQLYAKQNGNYTLSLSGNACQITSPAISLSFITLSPVISSNNSTILCSGQSTLLSVNPVTHTTYQWKLDNQVINGATVLTYTALEAGEYQLEQKLGQCVVKSNKLTITTSTQHTPIPTVNDKEICEGVRLSVGNGLQATATTCVGSLTKAYTYNGNVIGYDGNEQTGANPAIEVTDLSGNSVAKVKVTIVFHKKDQNGLNDCDLPHQGSLPYTDEISFKIKSPYGTVLTLLPSNTYNYYSYNGQITLVFEDGKPAIAPESAPTSGTFAPNEALSAFIGQPANGTWTLLPNDNSSGDPLCVSGFAVDIQINNVNLPNTFSWWTSPSGGERLSLGNELVTADSLLGTYTYYVQNQCSGLCPSERVSVNLTISHANIAPPSIMAYIIDEAMATEISPLLPTASLSNHDPMTIQNQGNPTIISDRAALIDPITICSGTDLLLLGSGCGTIYQWSTNQTGVGIITVPTTTQTYSVRCKDASSGCWTPMRDKLIQVKPTEVVISNNIPQKGLQTFVGNRVSASNRVGNQSATTIKADNAVVFLPGFAVEGNSVFTAKIENACGN</sequence>
<accession>A0A4Q5LYI4</accession>
<keyword evidence="3 5" id="KW-0378">Hydrolase</keyword>
<dbReference type="SUPFAM" id="SSF48726">
    <property type="entry name" value="Immunoglobulin"/>
    <property type="match status" value="1"/>
</dbReference>
<dbReference type="PROSITE" id="PS00137">
    <property type="entry name" value="SUBTILASE_HIS"/>
    <property type="match status" value="1"/>
</dbReference>
<dbReference type="InterPro" id="IPR000209">
    <property type="entry name" value="Peptidase_S8/S53_dom"/>
</dbReference>
<keyword evidence="6" id="KW-0732">Signal</keyword>
<feature type="domain" description="Peptidase S8/S53" evidence="7">
    <location>
        <begin position="155"/>
        <end position="390"/>
    </location>
</feature>
<protein>
    <submittedName>
        <fullName evidence="9">Uncharacterized protein</fullName>
    </submittedName>
</protein>
<dbReference type="AlphaFoldDB" id="A0A4Q5LYI4"/>
<evidence type="ECO:0000259" key="7">
    <source>
        <dbReference type="Pfam" id="PF00082"/>
    </source>
</evidence>
<dbReference type="SUPFAM" id="SSF52743">
    <property type="entry name" value="Subtilisin-like"/>
    <property type="match status" value="1"/>
</dbReference>
<dbReference type="GO" id="GO:0006508">
    <property type="term" value="P:proteolysis"/>
    <property type="evidence" value="ECO:0007669"/>
    <property type="project" value="UniProtKB-KW"/>
</dbReference>
<name>A0A4Q5LYI4_9BACT</name>
<evidence type="ECO:0000259" key="8">
    <source>
        <dbReference type="Pfam" id="PF19081"/>
    </source>
</evidence>
<feature type="active site" description="Charge relay system" evidence="5">
    <location>
        <position position="355"/>
    </location>
</feature>
<dbReference type="InterPro" id="IPR015500">
    <property type="entry name" value="Peptidase_S8_subtilisin-rel"/>
</dbReference>
<evidence type="ECO:0000256" key="6">
    <source>
        <dbReference type="SAM" id="SignalP"/>
    </source>
</evidence>
<dbReference type="Gene3D" id="2.60.120.260">
    <property type="entry name" value="Galactose-binding domain-like"/>
    <property type="match status" value="1"/>
</dbReference>
<evidence type="ECO:0000313" key="9">
    <source>
        <dbReference type="EMBL" id="RYU94852.1"/>
    </source>
</evidence>
<evidence type="ECO:0000256" key="5">
    <source>
        <dbReference type="PROSITE-ProRule" id="PRU01240"/>
    </source>
</evidence>
<dbReference type="PROSITE" id="PS51892">
    <property type="entry name" value="SUBTILASE"/>
    <property type="match status" value="1"/>
</dbReference>
<keyword evidence="4 5" id="KW-0720">Serine protease</keyword>
<feature type="signal peptide" evidence="6">
    <location>
        <begin position="1"/>
        <end position="22"/>
    </location>
</feature>
<evidence type="ECO:0000256" key="3">
    <source>
        <dbReference type="ARBA" id="ARBA00022801"/>
    </source>
</evidence>
<dbReference type="RefSeq" id="WP_130022039.1">
    <property type="nucleotide sequence ID" value="NZ_SEWF01000021.1"/>
</dbReference>
<keyword evidence="2 5" id="KW-0645">Protease</keyword>
<feature type="active site" description="Charge relay system" evidence="5">
    <location>
        <position position="199"/>
    </location>
</feature>
<evidence type="ECO:0000256" key="2">
    <source>
        <dbReference type="ARBA" id="ARBA00022670"/>
    </source>
</evidence>
<evidence type="ECO:0000256" key="4">
    <source>
        <dbReference type="ARBA" id="ARBA00022825"/>
    </source>
</evidence>
<gene>
    <name evidence="9" type="ORF">EWM59_15190</name>
</gene>
<comment type="similarity">
    <text evidence="1 5">Belongs to the peptidase S8 family.</text>
</comment>
<dbReference type="PRINTS" id="PR00723">
    <property type="entry name" value="SUBTILISIN"/>
</dbReference>
<proteinExistence type="inferred from homology"/>
<dbReference type="InterPro" id="IPR036852">
    <property type="entry name" value="Peptidase_S8/S53_dom_sf"/>
</dbReference>
<dbReference type="PANTHER" id="PTHR43806">
    <property type="entry name" value="PEPTIDASE S8"/>
    <property type="match status" value="1"/>
</dbReference>
<dbReference type="Gene3D" id="3.40.50.200">
    <property type="entry name" value="Peptidase S8/S53 domain"/>
    <property type="match status" value="1"/>
</dbReference>
<dbReference type="Gene3D" id="2.60.40.10">
    <property type="entry name" value="Immunoglobulins"/>
    <property type="match status" value="1"/>
</dbReference>
<dbReference type="PANTHER" id="PTHR43806:SF11">
    <property type="entry name" value="CEREVISIN-RELATED"/>
    <property type="match status" value="1"/>
</dbReference>
<dbReference type="Pfam" id="PF19081">
    <property type="entry name" value="Ig_7"/>
    <property type="match status" value="1"/>
</dbReference>
<dbReference type="Proteomes" id="UP000293162">
    <property type="component" value="Unassembled WGS sequence"/>
</dbReference>
<dbReference type="NCBIfam" id="NF045639">
    <property type="entry name" value="GCX_COOH"/>
    <property type="match status" value="1"/>
</dbReference>
<dbReference type="GO" id="GO:0004252">
    <property type="term" value="F:serine-type endopeptidase activity"/>
    <property type="evidence" value="ECO:0007669"/>
    <property type="project" value="UniProtKB-UniRule"/>
</dbReference>
<dbReference type="OrthoDB" id="9813435at2"/>
<dbReference type="InterPro" id="IPR022398">
    <property type="entry name" value="Peptidase_S8_His-AS"/>
</dbReference>
<dbReference type="InterPro" id="IPR044023">
    <property type="entry name" value="Ig_7"/>
</dbReference>